<organism evidence="2 3">
    <name type="scientific">Riesia pediculicola (strain USDA)</name>
    <dbReference type="NCBI Taxonomy" id="515618"/>
    <lineage>
        <taxon>Bacteria</taxon>
        <taxon>Pseudomonadati</taxon>
        <taxon>Pseudomonadota</taxon>
        <taxon>Gammaproteobacteria</taxon>
        <taxon>Enterobacterales</taxon>
        <taxon>Enterobacteriaceae</taxon>
        <taxon>Candidatus Riesia</taxon>
    </lineage>
</organism>
<dbReference type="InterPro" id="IPR006058">
    <property type="entry name" value="2Fe2S_fd_BS"/>
</dbReference>
<evidence type="ECO:0000313" key="3">
    <source>
        <dbReference type="Proteomes" id="UP000001700"/>
    </source>
</evidence>
<evidence type="ECO:0000313" key="2">
    <source>
        <dbReference type="EMBL" id="ADD79571.1"/>
    </source>
</evidence>
<dbReference type="EMBL" id="CP001085">
    <property type="protein sequence ID" value="ADD79571.1"/>
    <property type="molecule type" value="Genomic_DNA"/>
</dbReference>
<proteinExistence type="predicted"/>
<dbReference type="AlphaFoldDB" id="D4G7N2"/>
<dbReference type="GO" id="GO:0051537">
    <property type="term" value="F:2 iron, 2 sulfur cluster binding"/>
    <property type="evidence" value="ECO:0007669"/>
    <property type="project" value="InterPro"/>
</dbReference>
<feature type="domain" description="2Fe-2S ferredoxin-type" evidence="1">
    <location>
        <begin position="4"/>
        <end position="86"/>
    </location>
</feature>
<sequence>MKSFKIFLKKREIFFDRKFHRNILEVLQNNQIPIGYQCQLGFCGLCKVYLKKGDISYFYRPIALLKSKEILTCICRPVNNIVIEIC</sequence>
<dbReference type="KEGG" id="rip:RIEPE_0070"/>
<keyword evidence="3" id="KW-1185">Reference proteome</keyword>
<dbReference type="HOGENOM" id="CLU_082632_6_1_6"/>
<accession>D4G7N2</accession>
<dbReference type="InterPro" id="IPR001041">
    <property type="entry name" value="2Fe-2S_ferredoxin-type"/>
</dbReference>
<dbReference type="STRING" id="515618.RIEPE_0070"/>
<dbReference type="RefSeq" id="WP_013087559.1">
    <property type="nucleotide sequence ID" value="NC_014109.1"/>
</dbReference>
<dbReference type="CDD" id="cd00207">
    <property type="entry name" value="fer2"/>
    <property type="match status" value="1"/>
</dbReference>
<dbReference type="SUPFAM" id="SSF54292">
    <property type="entry name" value="2Fe-2S ferredoxin-like"/>
    <property type="match status" value="1"/>
</dbReference>
<dbReference type="NCBIfam" id="NF007985">
    <property type="entry name" value="PRK10713.1"/>
    <property type="match status" value="1"/>
</dbReference>
<dbReference type="Proteomes" id="UP000001700">
    <property type="component" value="Chromosome"/>
</dbReference>
<dbReference type="eggNOG" id="COG0633">
    <property type="taxonomic scope" value="Bacteria"/>
</dbReference>
<dbReference type="InterPro" id="IPR012675">
    <property type="entry name" value="Beta-grasp_dom_sf"/>
</dbReference>
<reference evidence="2" key="1">
    <citation type="submission" date="2008-05" db="EMBL/GenBank/DDBJ databases">
        <title>Genome sequence of Riesia pediculicola USDA.</title>
        <authorList>
            <person name="Kirkness E.F."/>
        </authorList>
    </citation>
    <scope>NUCLEOTIDE SEQUENCE [LARGE SCALE GENOMIC DNA]</scope>
    <source>
        <strain evidence="2">USDA</strain>
    </source>
</reference>
<dbReference type="OrthoDB" id="9806195at2"/>
<dbReference type="InterPro" id="IPR036010">
    <property type="entry name" value="2Fe-2S_ferredoxin-like_sf"/>
</dbReference>
<dbReference type="Gene3D" id="3.10.20.30">
    <property type="match status" value="1"/>
</dbReference>
<dbReference type="Pfam" id="PF00111">
    <property type="entry name" value="Fer2"/>
    <property type="match status" value="1"/>
</dbReference>
<dbReference type="PROSITE" id="PS00197">
    <property type="entry name" value="2FE2S_FER_1"/>
    <property type="match status" value="1"/>
</dbReference>
<dbReference type="PROSITE" id="PS51085">
    <property type="entry name" value="2FE2S_FER_2"/>
    <property type="match status" value="1"/>
</dbReference>
<evidence type="ECO:0000259" key="1">
    <source>
        <dbReference type="PROSITE" id="PS51085"/>
    </source>
</evidence>
<gene>
    <name evidence="2" type="ordered locus">RIEPE_0070</name>
</gene>
<name>D4G7N2_RIEPU</name>
<protein>
    <submittedName>
        <fullName evidence="2">Adrenodoxin family ferredoxin</fullName>
    </submittedName>
</protein>